<feature type="region of interest" description="Disordered" evidence="6">
    <location>
        <begin position="120"/>
        <end position="156"/>
    </location>
</feature>
<evidence type="ECO:0000256" key="2">
    <source>
        <dbReference type="ARBA" id="ARBA00015553"/>
    </source>
</evidence>
<dbReference type="GO" id="GO:0006310">
    <property type="term" value="P:DNA recombination"/>
    <property type="evidence" value="ECO:0007669"/>
    <property type="project" value="UniProtKB-KW"/>
</dbReference>
<gene>
    <name evidence="8" type="ORF">EDE15_4324</name>
</gene>
<sequence>MAHFTQSAMLKREIEAKLASRIPAALSPQGLQAPRLMATGVPEIDDLLGGGLPIGGISEFTGLGSSGRTSLALSLLAEASGDSACAYIDVNDSIDPRSAAAAGVYLRNLLWVRLASVPHESTTRKAPSTAPSLASSANTGKLAGQHCGGHHPRTETKGLNRALEKMLAEKAEARIEKKVGTPGYPNRRLSLEAAPEEQIRYEHFNSRRSDASDQLRQADERAAMEARQRIQAAVILGSSMRGREKPWNRLENSIRATDQILQSGGFRVVVLDLASVPQDQALRIPSATWFRFRRAAQESDAIFLLLTQVACARSSALCVLDCSGGISSSSQNVLCGLSRSVEVARQRLSSPFAKKAPGRAVTWEATPVWMRAAGR</sequence>
<evidence type="ECO:0000256" key="1">
    <source>
        <dbReference type="ARBA" id="ARBA00009391"/>
    </source>
</evidence>
<keyword evidence="9" id="KW-1185">Reference proteome</keyword>
<name>A0A428MPD8_9BACT</name>
<dbReference type="SUPFAM" id="SSF52540">
    <property type="entry name" value="P-loop containing nucleoside triphosphate hydrolases"/>
    <property type="match status" value="1"/>
</dbReference>
<feature type="compositionally biased region" description="Low complexity" evidence="6">
    <location>
        <begin position="126"/>
        <end position="137"/>
    </location>
</feature>
<evidence type="ECO:0000256" key="3">
    <source>
        <dbReference type="ARBA" id="ARBA00022741"/>
    </source>
</evidence>
<evidence type="ECO:0000313" key="8">
    <source>
        <dbReference type="EMBL" id="RSL18725.1"/>
    </source>
</evidence>
<dbReference type="PANTHER" id="PTHR45900">
    <property type="entry name" value="RECA"/>
    <property type="match status" value="1"/>
</dbReference>
<proteinExistence type="inferred from homology"/>
<feature type="domain" description="RecA-like N-terminal" evidence="7">
    <location>
        <begin position="37"/>
        <end position="110"/>
    </location>
</feature>
<reference evidence="8 9" key="1">
    <citation type="submission" date="2018-12" db="EMBL/GenBank/DDBJ databases">
        <title>Sequencing of bacterial isolates from soil warming experiment in Harvard Forest, Massachusetts, USA.</title>
        <authorList>
            <person name="Deangelis K."/>
        </authorList>
    </citation>
    <scope>NUCLEOTIDE SEQUENCE [LARGE SCALE GENOMIC DNA]</scope>
    <source>
        <strain evidence="8 9">EB153</strain>
    </source>
</reference>
<comment type="caution">
    <text evidence="8">The sequence shown here is derived from an EMBL/GenBank/DDBJ whole genome shotgun (WGS) entry which is preliminary data.</text>
</comment>
<dbReference type="Gene3D" id="3.40.50.300">
    <property type="entry name" value="P-loop containing nucleotide triphosphate hydrolases"/>
    <property type="match status" value="1"/>
</dbReference>
<keyword evidence="3" id="KW-0547">Nucleotide-binding</keyword>
<dbReference type="EMBL" id="RSDW01000001">
    <property type="protein sequence ID" value="RSL18725.1"/>
    <property type="molecule type" value="Genomic_DNA"/>
</dbReference>
<comment type="similarity">
    <text evidence="1">Belongs to the RecA family.</text>
</comment>
<dbReference type="PANTHER" id="PTHR45900:SF1">
    <property type="entry name" value="MITOCHONDRIAL DNA REPAIR PROTEIN RECA HOMOLOG-RELATED"/>
    <property type="match status" value="1"/>
</dbReference>
<dbReference type="InterPro" id="IPR013765">
    <property type="entry name" value="DNA_recomb/repair_RecA"/>
</dbReference>
<evidence type="ECO:0000256" key="5">
    <source>
        <dbReference type="ARBA" id="ARBA00023172"/>
    </source>
</evidence>
<accession>A0A428MPD8</accession>
<dbReference type="Pfam" id="PF00154">
    <property type="entry name" value="RecA_N"/>
    <property type="match status" value="1"/>
</dbReference>
<dbReference type="RefSeq" id="WP_125487042.1">
    <property type="nucleotide sequence ID" value="NZ_RSDW01000001.1"/>
</dbReference>
<dbReference type="InterPro" id="IPR049428">
    <property type="entry name" value="RecA-like_N"/>
</dbReference>
<evidence type="ECO:0000259" key="7">
    <source>
        <dbReference type="Pfam" id="PF00154"/>
    </source>
</evidence>
<evidence type="ECO:0000256" key="6">
    <source>
        <dbReference type="SAM" id="MobiDB-lite"/>
    </source>
</evidence>
<dbReference type="InterPro" id="IPR027417">
    <property type="entry name" value="P-loop_NTPase"/>
</dbReference>
<dbReference type="GO" id="GO:0006281">
    <property type="term" value="P:DNA repair"/>
    <property type="evidence" value="ECO:0007669"/>
    <property type="project" value="InterPro"/>
</dbReference>
<dbReference type="OrthoDB" id="110850at2"/>
<keyword evidence="5" id="KW-0233">DNA recombination</keyword>
<evidence type="ECO:0000256" key="4">
    <source>
        <dbReference type="ARBA" id="ARBA00022840"/>
    </source>
</evidence>
<protein>
    <recommendedName>
        <fullName evidence="2">Protein RecA</fullName>
    </recommendedName>
</protein>
<dbReference type="AlphaFoldDB" id="A0A428MPD8"/>
<organism evidence="8 9">
    <name type="scientific">Edaphobacter aggregans</name>
    <dbReference type="NCBI Taxonomy" id="570835"/>
    <lineage>
        <taxon>Bacteria</taxon>
        <taxon>Pseudomonadati</taxon>
        <taxon>Acidobacteriota</taxon>
        <taxon>Terriglobia</taxon>
        <taxon>Terriglobales</taxon>
        <taxon>Acidobacteriaceae</taxon>
        <taxon>Edaphobacter</taxon>
    </lineage>
</organism>
<dbReference type="Proteomes" id="UP000269669">
    <property type="component" value="Unassembled WGS sequence"/>
</dbReference>
<evidence type="ECO:0000313" key="9">
    <source>
        <dbReference type="Proteomes" id="UP000269669"/>
    </source>
</evidence>
<keyword evidence="4" id="KW-0067">ATP-binding</keyword>
<dbReference type="GO" id="GO:0003697">
    <property type="term" value="F:single-stranded DNA binding"/>
    <property type="evidence" value="ECO:0007669"/>
    <property type="project" value="InterPro"/>
</dbReference>
<dbReference type="GO" id="GO:0005524">
    <property type="term" value="F:ATP binding"/>
    <property type="evidence" value="ECO:0007669"/>
    <property type="project" value="UniProtKB-KW"/>
</dbReference>